<protein>
    <submittedName>
        <fullName evidence="1">Uncharacterized protein</fullName>
    </submittedName>
</protein>
<gene>
    <name evidence="1" type="ORF">GM543_12470</name>
</gene>
<dbReference type="EMBL" id="WNHX01000490">
    <property type="protein sequence ID" value="MTV88279.1"/>
    <property type="molecule type" value="Genomic_DNA"/>
</dbReference>
<evidence type="ECO:0000313" key="2">
    <source>
        <dbReference type="Proteomes" id="UP000469505"/>
    </source>
</evidence>
<comment type="caution">
    <text evidence="1">The sequence shown here is derived from an EMBL/GenBank/DDBJ whole genome shotgun (WGS) entry which is preliminary data.</text>
</comment>
<feature type="non-terminal residue" evidence="1">
    <location>
        <position position="1"/>
    </location>
</feature>
<dbReference type="AlphaFoldDB" id="A0A6I3U8P9"/>
<organism evidence="1 2">
    <name type="scientific">Streptococcus pneumoniae</name>
    <dbReference type="NCBI Taxonomy" id="1313"/>
    <lineage>
        <taxon>Bacteria</taxon>
        <taxon>Bacillati</taxon>
        <taxon>Bacillota</taxon>
        <taxon>Bacilli</taxon>
        <taxon>Lactobacillales</taxon>
        <taxon>Streptococcaceae</taxon>
        <taxon>Streptococcus</taxon>
    </lineage>
</organism>
<name>A0A6I3U8P9_STREE</name>
<evidence type="ECO:0000313" key="1">
    <source>
        <dbReference type="EMBL" id="MTV88279.1"/>
    </source>
</evidence>
<dbReference type="Proteomes" id="UP000469505">
    <property type="component" value="Unassembled WGS sequence"/>
</dbReference>
<accession>A0A6I3U8P9</accession>
<dbReference type="RefSeq" id="WP_162481100.1">
    <property type="nucleotide sequence ID" value="NZ_WNHX01000490.1"/>
</dbReference>
<proteinExistence type="predicted"/>
<reference evidence="1 2" key="1">
    <citation type="submission" date="2019-11" db="EMBL/GenBank/DDBJ databases">
        <title>Growth characteristics of pneumococcus vary with the chemical composition of the capsule and with environmental conditions.</title>
        <authorList>
            <person name="Tothpal A."/>
            <person name="Desobry K."/>
            <person name="Joshi S."/>
            <person name="Wyllie A.L."/>
            <person name="Weinberger D.M."/>
        </authorList>
    </citation>
    <scope>NUCLEOTIDE SEQUENCE [LARGE SCALE GENOMIC DNA]</scope>
    <source>
        <strain evidence="2">pnumococcus35B</strain>
    </source>
</reference>
<sequence>TSLERATDVVFCVLPGLFNGFCGLEVANNIYSDIDDNFSGQKKLIEQLYRYLCVIEEGFVIAGDNGLKITTDIASGFAGVAIGLVSIMDNKLTILPQI</sequence>